<comment type="catalytic activity">
    <reaction evidence="4 6">
        <text>AMP + ATP = 2 ADP</text>
        <dbReference type="Rhea" id="RHEA:12973"/>
        <dbReference type="ChEBI" id="CHEBI:30616"/>
        <dbReference type="ChEBI" id="CHEBI:456215"/>
        <dbReference type="ChEBI" id="CHEBI:456216"/>
        <dbReference type="EC" id="2.7.4.3"/>
    </reaction>
</comment>
<feature type="binding site" evidence="4">
    <location>
        <position position="148"/>
    </location>
    <ligand>
        <name>Zn(2+)</name>
        <dbReference type="ChEBI" id="CHEBI:29105"/>
        <note>structural</note>
    </ligand>
</feature>
<keyword evidence="4" id="KW-0862">Zinc</keyword>
<dbReference type="InterPro" id="IPR006259">
    <property type="entry name" value="Adenyl_kin_sub"/>
</dbReference>
<comment type="function">
    <text evidence="4">Catalyzes the reversible transfer of the terminal phosphate group between ATP and AMP. Plays an important role in cellular energy homeostasis and in adenine nucleotide metabolism.</text>
</comment>
<feature type="binding site" evidence="4">
    <location>
        <position position="131"/>
    </location>
    <ligand>
        <name>Zn(2+)</name>
        <dbReference type="ChEBI" id="CHEBI:29105"/>
        <note>structural</note>
    </ligand>
</feature>
<keyword evidence="3 4" id="KW-0418">Kinase</keyword>
<evidence type="ECO:0000256" key="5">
    <source>
        <dbReference type="RuleBase" id="RU003330"/>
    </source>
</evidence>
<evidence type="ECO:0000256" key="1">
    <source>
        <dbReference type="ARBA" id="ARBA00022679"/>
    </source>
</evidence>
<dbReference type="Pfam" id="PF00406">
    <property type="entry name" value="ADK"/>
    <property type="match status" value="1"/>
</dbReference>
<dbReference type="InterPro" id="IPR033690">
    <property type="entry name" value="Adenylat_kinase_CS"/>
</dbReference>
<dbReference type="GO" id="GO:0004017">
    <property type="term" value="F:AMP kinase activity"/>
    <property type="evidence" value="ECO:0007669"/>
    <property type="project" value="UniProtKB-UniRule"/>
</dbReference>
<evidence type="ECO:0000256" key="4">
    <source>
        <dbReference type="HAMAP-Rule" id="MF_00235"/>
    </source>
</evidence>
<feature type="binding site" evidence="4">
    <location>
        <position position="197"/>
    </location>
    <ligand>
        <name>ATP</name>
        <dbReference type="ChEBI" id="CHEBI:30616"/>
    </ligand>
</feature>
<feature type="binding site" evidence="4">
    <location>
        <position position="34"/>
    </location>
    <ligand>
        <name>AMP</name>
        <dbReference type="ChEBI" id="CHEBI:456215"/>
    </ligand>
</feature>
<accession>A0A7L9FFN3</accession>
<dbReference type="Gene3D" id="3.40.50.300">
    <property type="entry name" value="P-loop containing nucleotide triphosphate hydrolases"/>
    <property type="match status" value="1"/>
</dbReference>
<evidence type="ECO:0000313" key="9">
    <source>
        <dbReference type="Proteomes" id="UP000594121"/>
    </source>
</evidence>
<feature type="binding site" evidence="4">
    <location>
        <begin position="88"/>
        <end position="91"/>
    </location>
    <ligand>
        <name>AMP</name>
        <dbReference type="ChEBI" id="CHEBI:456215"/>
    </ligand>
</feature>
<dbReference type="GO" id="GO:0005737">
    <property type="term" value="C:cytoplasm"/>
    <property type="evidence" value="ECO:0007669"/>
    <property type="project" value="UniProtKB-SubCell"/>
</dbReference>
<comment type="pathway">
    <text evidence="4">Purine metabolism; AMP biosynthesis via salvage pathway; AMP from ADP: step 1/1.</text>
</comment>
<dbReference type="GO" id="GO:0008270">
    <property type="term" value="F:zinc ion binding"/>
    <property type="evidence" value="ECO:0007669"/>
    <property type="project" value="UniProtKB-UniRule"/>
</dbReference>
<dbReference type="GeneID" id="59149737"/>
<feature type="binding site" evidence="4">
    <location>
        <position position="128"/>
    </location>
    <ligand>
        <name>Zn(2+)</name>
        <dbReference type="ChEBI" id="CHEBI:29105"/>
        <note>structural</note>
    </ligand>
</feature>
<feature type="binding site" evidence="4">
    <location>
        <position position="151"/>
    </location>
    <ligand>
        <name>Zn(2+)</name>
        <dbReference type="ChEBI" id="CHEBI:29105"/>
        <note>structural</note>
    </ligand>
</feature>
<keyword evidence="2 4" id="KW-0547">Nucleotide-binding</keyword>
<feature type="binding site" evidence="4">
    <location>
        <position position="95"/>
    </location>
    <ligand>
        <name>AMP</name>
        <dbReference type="ChEBI" id="CHEBI:456215"/>
    </ligand>
</feature>
<feature type="binding site" evidence="4">
    <location>
        <position position="125"/>
    </location>
    <ligand>
        <name>ATP</name>
        <dbReference type="ChEBI" id="CHEBI:30616"/>
    </ligand>
</feature>
<dbReference type="CDD" id="cd01428">
    <property type="entry name" value="ADK"/>
    <property type="match status" value="1"/>
</dbReference>
<dbReference type="NCBIfam" id="TIGR01351">
    <property type="entry name" value="adk"/>
    <property type="match status" value="1"/>
</dbReference>
<sequence>MERIRLTLLGPPGVGKGTYAARLSQLFGIPHISTGELLRREVAKGSPLGEEISRFMSQGALVSDAIVNMILFERLAMPDCKRGFVLDGYPRTLAQAEALEERFPVDLAIFLWAPLEVVVERLSGRLYCPACGEVYHEKWRPPVKHGVCDKCGGTLTRRTDDSPEIIAKRYREYLDSSRTLVEFYEKRGKFIFFDASGDSRALCPLLVEKVSRALREGAISRL</sequence>
<feature type="domain" description="Adenylate kinase active site lid" evidence="7">
    <location>
        <begin position="125"/>
        <end position="160"/>
    </location>
</feature>
<evidence type="ECO:0000256" key="2">
    <source>
        <dbReference type="ARBA" id="ARBA00022741"/>
    </source>
</evidence>
<gene>
    <name evidence="4" type="primary">adk</name>
    <name evidence="8" type="ORF">IG193_07535</name>
</gene>
<feature type="region of interest" description="NMP" evidence="4">
    <location>
        <begin position="33"/>
        <end position="62"/>
    </location>
</feature>
<dbReference type="HAMAP" id="MF_00235">
    <property type="entry name" value="Adenylate_kinase_Adk"/>
    <property type="match status" value="1"/>
</dbReference>
<dbReference type="GO" id="GO:0005524">
    <property type="term" value="F:ATP binding"/>
    <property type="evidence" value="ECO:0007669"/>
    <property type="project" value="UniProtKB-UniRule"/>
</dbReference>
<dbReference type="RefSeq" id="WP_192818572.1">
    <property type="nucleotide sequence ID" value="NZ_CP062310.1"/>
</dbReference>
<keyword evidence="4" id="KW-0963">Cytoplasm</keyword>
<dbReference type="SUPFAM" id="SSF52540">
    <property type="entry name" value="P-loop containing nucleoside triphosphate hydrolases"/>
    <property type="match status" value="1"/>
</dbReference>
<comment type="subcellular location">
    <subcellularLocation>
        <location evidence="4 6">Cytoplasm</location>
    </subcellularLocation>
</comment>
<feature type="binding site" evidence="4">
    <location>
        <begin position="13"/>
        <end position="18"/>
    </location>
    <ligand>
        <name>ATP</name>
        <dbReference type="ChEBI" id="CHEBI:30616"/>
    </ligand>
</feature>
<comment type="subunit">
    <text evidence="4 6">Monomer.</text>
</comment>
<evidence type="ECO:0000256" key="6">
    <source>
        <dbReference type="RuleBase" id="RU003331"/>
    </source>
</evidence>
<evidence type="ECO:0000259" key="7">
    <source>
        <dbReference type="Pfam" id="PF05191"/>
    </source>
</evidence>
<dbReference type="KEGG" id="thel:IG193_07535"/>
<keyword evidence="4 6" id="KW-0067">ATP-binding</keyword>
<organism evidence="8 9">
    <name type="scientific">Infirmifilum lucidum</name>
    <dbReference type="NCBI Taxonomy" id="2776706"/>
    <lineage>
        <taxon>Archaea</taxon>
        <taxon>Thermoproteota</taxon>
        <taxon>Thermoprotei</taxon>
        <taxon>Thermofilales</taxon>
        <taxon>Thermofilaceae</taxon>
        <taxon>Infirmifilum</taxon>
    </lineage>
</organism>
<feature type="binding site" evidence="4">
    <location>
        <position position="158"/>
    </location>
    <ligand>
        <name>AMP</name>
        <dbReference type="ChEBI" id="CHEBI:456215"/>
    </ligand>
</feature>
<evidence type="ECO:0000313" key="8">
    <source>
        <dbReference type="EMBL" id="QOJ78600.1"/>
    </source>
</evidence>
<keyword evidence="4" id="KW-0479">Metal-binding</keyword>
<feature type="binding site" evidence="4">
    <location>
        <begin position="134"/>
        <end position="135"/>
    </location>
    <ligand>
        <name>ATP</name>
        <dbReference type="ChEBI" id="CHEBI:30616"/>
    </ligand>
</feature>
<comment type="domain">
    <text evidence="4">Consists of three domains, a large central CORE domain and two small peripheral domains, NMPbind and LID, which undergo movements during catalysis. The LID domain closes over the site of phosphoryl transfer upon ATP binding. Assembling and dissambling the active center during each catalytic cycle provides an effective means to prevent ATP hydrolysis. Some bacteria have evolved a zinc-coordinating structure that stabilizes the LID domain.</text>
</comment>
<feature type="binding site" evidence="4">
    <location>
        <position position="169"/>
    </location>
    <ligand>
        <name>AMP</name>
        <dbReference type="ChEBI" id="CHEBI:456215"/>
    </ligand>
</feature>
<proteinExistence type="inferred from homology"/>
<keyword evidence="1 4" id="KW-0808">Transferase</keyword>
<dbReference type="EMBL" id="CP062310">
    <property type="protein sequence ID" value="QOJ78600.1"/>
    <property type="molecule type" value="Genomic_DNA"/>
</dbReference>
<comment type="similarity">
    <text evidence="4 5">Belongs to the adenylate kinase family.</text>
</comment>
<dbReference type="PRINTS" id="PR00094">
    <property type="entry name" value="ADENYLTKNASE"/>
</dbReference>
<protein>
    <recommendedName>
        <fullName evidence="4 6">Adenylate kinase</fullName>
        <shortName evidence="4">AK</shortName>
        <ecNumber evidence="4 6">2.7.4.3</ecNumber>
    </recommendedName>
    <alternativeName>
        <fullName evidence="4">ATP-AMP transphosphorylase</fullName>
    </alternativeName>
    <alternativeName>
        <fullName evidence="4">ATP:AMP phosphotransferase</fullName>
    </alternativeName>
    <alternativeName>
        <fullName evidence="4">Adenylate monophosphate kinase</fullName>
    </alternativeName>
</protein>
<dbReference type="InterPro" id="IPR027417">
    <property type="entry name" value="P-loop_NTPase"/>
</dbReference>
<feature type="binding site" evidence="4">
    <location>
        <begin position="60"/>
        <end position="62"/>
    </location>
    <ligand>
        <name>AMP</name>
        <dbReference type="ChEBI" id="CHEBI:456215"/>
    </ligand>
</feature>
<dbReference type="Proteomes" id="UP000594121">
    <property type="component" value="Chromosome"/>
</dbReference>
<feature type="binding site" evidence="4">
    <location>
        <position position="39"/>
    </location>
    <ligand>
        <name>AMP</name>
        <dbReference type="ChEBI" id="CHEBI:456215"/>
    </ligand>
</feature>
<keyword evidence="4" id="KW-0545">Nucleotide biosynthesis</keyword>
<dbReference type="PROSITE" id="PS00113">
    <property type="entry name" value="ADENYLATE_KINASE"/>
    <property type="match status" value="1"/>
</dbReference>
<dbReference type="EC" id="2.7.4.3" evidence="4 6"/>
<dbReference type="AlphaFoldDB" id="A0A7L9FFN3"/>
<feature type="region of interest" description="LID" evidence="4">
    <location>
        <begin position="124"/>
        <end position="161"/>
    </location>
</feature>
<keyword evidence="9" id="KW-1185">Reference proteome</keyword>
<evidence type="ECO:0000256" key="3">
    <source>
        <dbReference type="ARBA" id="ARBA00022777"/>
    </source>
</evidence>
<dbReference type="PANTHER" id="PTHR23359">
    <property type="entry name" value="NUCLEOTIDE KINASE"/>
    <property type="match status" value="1"/>
</dbReference>
<dbReference type="UniPathway" id="UPA00588">
    <property type="reaction ID" value="UER00649"/>
</dbReference>
<reference evidence="8 9" key="1">
    <citation type="submission" date="2020-10" db="EMBL/GenBank/DDBJ databases">
        <title>Thermofilum lucidum 3507LT sp. nov. a novel member of Thermofilaceae family isolated from Chile hot spring, and proposal of description order Thermofilales.</title>
        <authorList>
            <person name="Zayulina K.S."/>
            <person name="Elcheninov A.G."/>
            <person name="Toshchakov S.V."/>
            <person name="Kublanov I.V."/>
        </authorList>
    </citation>
    <scope>NUCLEOTIDE SEQUENCE [LARGE SCALE GENOMIC DNA]</scope>
    <source>
        <strain evidence="8 9">3507LT</strain>
    </source>
</reference>
<dbReference type="InParanoid" id="A0A7L9FFN3"/>
<dbReference type="InterPro" id="IPR000850">
    <property type="entry name" value="Adenylat/UMP-CMP_kin"/>
</dbReference>
<name>A0A7L9FFN3_9CREN</name>
<dbReference type="InterPro" id="IPR007862">
    <property type="entry name" value="Adenylate_kinase_lid-dom"/>
</dbReference>
<dbReference type="GO" id="GO:0044209">
    <property type="term" value="P:AMP salvage"/>
    <property type="evidence" value="ECO:0007669"/>
    <property type="project" value="UniProtKB-UniRule"/>
</dbReference>
<dbReference type="Pfam" id="PF05191">
    <property type="entry name" value="ADK_lid"/>
    <property type="match status" value="1"/>
</dbReference>